<evidence type="ECO:0008006" key="4">
    <source>
        <dbReference type="Google" id="ProtNLM"/>
    </source>
</evidence>
<evidence type="ECO:0000313" key="3">
    <source>
        <dbReference type="Proteomes" id="UP001575181"/>
    </source>
</evidence>
<accession>A0ABV4TXK3</accession>
<dbReference type="RefSeq" id="WP_373656845.1">
    <property type="nucleotide sequence ID" value="NZ_JBGUAW010000010.1"/>
</dbReference>
<gene>
    <name evidence="2" type="ORF">ACERLL_14645</name>
</gene>
<feature type="region of interest" description="Disordered" evidence="1">
    <location>
        <begin position="99"/>
        <end position="120"/>
    </location>
</feature>
<dbReference type="Proteomes" id="UP001575181">
    <property type="component" value="Unassembled WGS sequence"/>
</dbReference>
<sequence>MRERLRNAMDMSLGAALTGWRRVQRRAGDLAETGRAGRERMQARLDRETESWRETGREQIQDLEGRIREEVNRVLRGMNLVTREELERLNRQVAQLQSRLAELERESPPSERGTGEDSSA</sequence>
<comment type="caution">
    <text evidence="2">The sequence shown here is derived from an EMBL/GenBank/DDBJ whole genome shotgun (WGS) entry which is preliminary data.</text>
</comment>
<feature type="compositionally biased region" description="Basic and acidic residues" evidence="1">
    <location>
        <begin position="35"/>
        <end position="57"/>
    </location>
</feature>
<evidence type="ECO:0000256" key="1">
    <source>
        <dbReference type="SAM" id="MobiDB-lite"/>
    </source>
</evidence>
<protein>
    <recommendedName>
        <fullName evidence="4">Phasin family protein</fullName>
    </recommendedName>
</protein>
<feature type="compositionally biased region" description="Basic and acidic residues" evidence="1">
    <location>
        <begin position="101"/>
        <end position="120"/>
    </location>
</feature>
<name>A0ABV4TXK3_9GAMM</name>
<evidence type="ECO:0000313" key="2">
    <source>
        <dbReference type="EMBL" id="MFA9462059.1"/>
    </source>
</evidence>
<feature type="region of interest" description="Disordered" evidence="1">
    <location>
        <begin position="31"/>
        <end position="57"/>
    </location>
</feature>
<organism evidence="2 3">
    <name type="scientific">Thiohalorhabdus methylotrophus</name>
    <dbReference type="NCBI Taxonomy" id="3242694"/>
    <lineage>
        <taxon>Bacteria</taxon>
        <taxon>Pseudomonadati</taxon>
        <taxon>Pseudomonadota</taxon>
        <taxon>Gammaproteobacteria</taxon>
        <taxon>Thiohalorhabdales</taxon>
        <taxon>Thiohalorhabdaceae</taxon>
        <taxon>Thiohalorhabdus</taxon>
    </lineage>
</organism>
<reference evidence="2 3" key="1">
    <citation type="submission" date="2024-08" db="EMBL/GenBank/DDBJ databases">
        <title>Whole-genome sequencing of halo(alkali)philic microorganisms from hypersaline lakes.</title>
        <authorList>
            <person name="Sorokin D.Y."/>
            <person name="Merkel A.Y."/>
            <person name="Messina E."/>
            <person name="Yakimov M."/>
        </authorList>
    </citation>
    <scope>NUCLEOTIDE SEQUENCE [LARGE SCALE GENOMIC DNA]</scope>
    <source>
        <strain evidence="2 3">Cl-TMA</strain>
    </source>
</reference>
<proteinExistence type="predicted"/>
<dbReference type="EMBL" id="JBGUAW010000010">
    <property type="protein sequence ID" value="MFA9462059.1"/>
    <property type="molecule type" value="Genomic_DNA"/>
</dbReference>
<keyword evidence="3" id="KW-1185">Reference proteome</keyword>